<sequence length="102" mass="10641">MSEDAKERNGTARKRTPAEIEADLAKTRIDLTNTVNELSDRLDPRAQVDAAKESAKAAANAASARAKGFKDDVAAGDPKTLGVLAAGLATAGIAILLRLRGR</sequence>
<comment type="caution">
    <text evidence="2">The sequence shown here is derived from an EMBL/GenBank/DDBJ whole genome shotgun (WGS) entry which is preliminary data.</text>
</comment>
<evidence type="ECO:0000313" key="3">
    <source>
        <dbReference type="Proteomes" id="UP000222106"/>
    </source>
</evidence>
<dbReference type="OrthoDB" id="4562250at2"/>
<organism evidence="2 3">
    <name type="scientific">Georgenia soli</name>
    <dbReference type="NCBI Taxonomy" id="638953"/>
    <lineage>
        <taxon>Bacteria</taxon>
        <taxon>Bacillati</taxon>
        <taxon>Actinomycetota</taxon>
        <taxon>Actinomycetes</taxon>
        <taxon>Micrococcales</taxon>
        <taxon>Bogoriellaceae</taxon>
        <taxon>Georgenia</taxon>
    </lineage>
</organism>
<keyword evidence="1" id="KW-1133">Transmembrane helix</keyword>
<evidence type="ECO:0000313" key="2">
    <source>
        <dbReference type="EMBL" id="PFG40234.1"/>
    </source>
</evidence>
<dbReference type="InterPro" id="IPR022062">
    <property type="entry name" value="DUF3618"/>
</dbReference>
<feature type="transmembrane region" description="Helical" evidence="1">
    <location>
        <begin position="81"/>
        <end position="99"/>
    </location>
</feature>
<dbReference type="EMBL" id="PDJI01000004">
    <property type="protein sequence ID" value="PFG40234.1"/>
    <property type="molecule type" value="Genomic_DNA"/>
</dbReference>
<name>A0A2A9EMP0_9MICO</name>
<dbReference type="Pfam" id="PF12277">
    <property type="entry name" value="DUF3618"/>
    <property type="match status" value="1"/>
</dbReference>
<dbReference type="Proteomes" id="UP000222106">
    <property type="component" value="Unassembled WGS sequence"/>
</dbReference>
<keyword evidence="1" id="KW-0812">Transmembrane</keyword>
<evidence type="ECO:0000256" key="1">
    <source>
        <dbReference type="SAM" id="Phobius"/>
    </source>
</evidence>
<dbReference type="RefSeq" id="WP_098484192.1">
    <property type="nucleotide sequence ID" value="NZ_PDJI01000004.1"/>
</dbReference>
<dbReference type="AlphaFoldDB" id="A0A2A9EMP0"/>
<reference evidence="2 3" key="1">
    <citation type="submission" date="2017-10" db="EMBL/GenBank/DDBJ databases">
        <title>Sequencing the genomes of 1000 actinobacteria strains.</title>
        <authorList>
            <person name="Klenk H.-P."/>
        </authorList>
    </citation>
    <scope>NUCLEOTIDE SEQUENCE [LARGE SCALE GENOMIC DNA]</scope>
    <source>
        <strain evidence="2 3">DSM 21838</strain>
    </source>
</reference>
<keyword evidence="3" id="KW-1185">Reference proteome</keyword>
<gene>
    <name evidence="2" type="ORF">ATJ97_2755</name>
</gene>
<accession>A0A2A9EMP0</accession>
<proteinExistence type="predicted"/>
<keyword evidence="1" id="KW-0472">Membrane</keyword>
<protein>
    <submittedName>
        <fullName evidence="2">Uncharacterized protein DUF3618</fullName>
    </submittedName>
</protein>